<keyword evidence="2" id="KW-1185">Reference proteome</keyword>
<name>A0ACC2M7M2_PERAE</name>
<sequence length="450" mass="50582">MLMKSIGWTHHMECNPNRPRLKVVVIMGATGSGKTRLSIDIATRFPSEIINADKIQLHKGLDITTNKVPMQDRRGVAHHLFGEFDPNIEISPSDYRSIADSRISEIHKRDKLPIVAGGSNSFINALVSARYVADDPDLCSASAEFRYSCRFIWVDVAREVLDEYLARRVNEMLESGMFEELAHFNSSGDTDGSCRVGIRKAIGVPEFERYFKCFKGRGRLEQDLAGRVVYEEATEAIKNNTCQLAEKQVGKIQRLRSTGWDMHRMDATESFRAVLASDRDRFRDCWGKDVLEPSLKIVKRFVDDALQQHVCGGTTHGMRGSTRKGRMKKNTIPSGFPKHTRVHASGASACGTHAPASSFPSNQACALLKRHPRCLRKCPLENEKNCSSEGPLDHSMDRIYELTYALVDVRTLDDSEYCGNGTGLVRFSLCLSLTVMEWFLSLPSQTYFMD</sequence>
<organism evidence="1 2">
    <name type="scientific">Persea americana</name>
    <name type="common">Avocado</name>
    <dbReference type="NCBI Taxonomy" id="3435"/>
    <lineage>
        <taxon>Eukaryota</taxon>
        <taxon>Viridiplantae</taxon>
        <taxon>Streptophyta</taxon>
        <taxon>Embryophyta</taxon>
        <taxon>Tracheophyta</taxon>
        <taxon>Spermatophyta</taxon>
        <taxon>Magnoliopsida</taxon>
        <taxon>Magnoliidae</taxon>
        <taxon>Laurales</taxon>
        <taxon>Lauraceae</taxon>
        <taxon>Persea</taxon>
    </lineage>
</organism>
<dbReference type="Proteomes" id="UP001234297">
    <property type="component" value="Chromosome 5"/>
</dbReference>
<protein>
    <submittedName>
        <fullName evidence="1">Uncharacterized protein</fullName>
    </submittedName>
</protein>
<evidence type="ECO:0000313" key="1">
    <source>
        <dbReference type="EMBL" id="KAJ8641662.1"/>
    </source>
</evidence>
<proteinExistence type="predicted"/>
<gene>
    <name evidence="1" type="ORF">MRB53_018356</name>
</gene>
<evidence type="ECO:0000313" key="2">
    <source>
        <dbReference type="Proteomes" id="UP001234297"/>
    </source>
</evidence>
<accession>A0ACC2M7M2</accession>
<comment type="caution">
    <text evidence="1">The sequence shown here is derived from an EMBL/GenBank/DDBJ whole genome shotgun (WGS) entry which is preliminary data.</text>
</comment>
<reference evidence="1 2" key="1">
    <citation type="journal article" date="2022" name="Hortic Res">
        <title>A haplotype resolved chromosomal level avocado genome allows analysis of novel avocado genes.</title>
        <authorList>
            <person name="Nath O."/>
            <person name="Fletcher S.J."/>
            <person name="Hayward A."/>
            <person name="Shaw L.M."/>
            <person name="Masouleh A.K."/>
            <person name="Furtado A."/>
            <person name="Henry R.J."/>
            <person name="Mitter N."/>
        </authorList>
    </citation>
    <scope>NUCLEOTIDE SEQUENCE [LARGE SCALE GENOMIC DNA]</scope>
    <source>
        <strain evidence="2">cv. Hass</strain>
    </source>
</reference>
<dbReference type="EMBL" id="CM056813">
    <property type="protein sequence ID" value="KAJ8641662.1"/>
    <property type="molecule type" value="Genomic_DNA"/>
</dbReference>